<feature type="transmembrane region" description="Helical" evidence="1">
    <location>
        <begin position="45"/>
        <end position="64"/>
    </location>
</feature>
<organism evidence="2 3">
    <name type="scientific">Mucilaginibacter galii</name>
    <dbReference type="NCBI Taxonomy" id="2005073"/>
    <lineage>
        <taxon>Bacteria</taxon>
        <taxon>Pseudomonadati</taxon>
        <taxon>Bacteroidota</taxon>
        <taxon>Sphingobacteriia</taxon>
        <taxon>Sphingobacteriales</taxon>
        <taxon>Sphingobacteriaceae</taxon>
        <taxon>Mucilaginibacter</taxon>
    </lineage>
</organism>
<proteinExistence type="predicted"/>
<reference evidence="2" key="2">
    <citation type="submission" date="2020-09" db="EMBL/GenBank/DDBJ databases">
        <authorList>
            <person name="Sun Q."/>
            <person name="Sedlacek I."/>
        </authorList>
    </citation>
    <scope>NUCLEOTIDE SEQUENCE</scope>
    <source>
        <strain evidence="2">CCM 8711</strain>
    </source>
</reference>
<dbReference type="Proteomes" id="UP000662074">
    <property type="component" value="Unassembled WGS sequence"/>
</dbReference>
<feature type="transmembrane region" description="Helical" evidence="1">
    <location>
        <begin position="15"/>
        <end position="33"/>
    </location>
</feature>
<dbReference type="EMBL" id="BMDO01000006">
    <property type="protein sequence ID" value="GGI51172.1"/>
    <property type="molecule type" value="Genomic_DNA"/>
</dbReference>
<feature type="transmembrane region" description="Helical" evidence="1">
    <location>
        <begin position="222"/>
        <end position="244"/>
    </location>
</feature>
<evidence type="ECO:0000256" key="1">
    <source>
        <dbReference type="SAM" id="Phobius"/>
    </source>
</evidence>
<accession>A0A917N3N1</accession>
<keyword evidence="1" id="KW-0812">Transmembrane</keyword>
<evidence type="ECO:0008006" key="4">
    <source>
        <dbReference type="Google" id="ProtNLM"/>
    </source>
</evidence>
<name>A0A917N3N1_9SPHI</name>
<protein>
    <recommendedName>
        <fullName evidence="4">Beta-carotene 15,15'-monooxygenase</fullName>
    </recommendedName>
</protein>
<evidence type="ECO:0000313" key="3">
    <source>
        <dbReference type="Proteomes" id="UP000662074"/>
    </source>
</evidence>
<evidence type="ECO:0000313" key="2">
    <source>
        <dbReference type="EMBL" id="GGI51172.1"/>
    </source>
</evidence>
<sequence>MALQTHPQSNHKRNAFIIALFAILLFVGGSYMLHRISVPKRNSVANGLLADMLITFPVAYYYLIIKPFKYSIWKLLLVFTCCSAVAYMVLPLQQQHYVLQLRKVSVLVELAVIAYAISKFNKIRQEYQRLQTELPDGAYHMQQSIIAVLGNTFTIRMLACELTVLRFGLFWWMKSTFVSLGAKRFTTHRESGYMALFGVLLFVMLVELFAVHLLLMQYSAKAAIIVSALSAYGMLFLLADMVAISKNPVLILEKQLLLRTGMRWRAHTCLGNIETITKLSYDYEPEENCFKGAIIKSSANLYLRFKQPVTVSRLYRSPIIVNSIVLSIDEPDAFTAALQVG</sequence>
<dbReference type="AlphaFoldDB" id="A0A917N3N1"/>
<comment type="caution">
    <text evidence="2">The sequence shown here is derived from an EMBL/GenBank/DDBJ whole genome shotgun (WGS) entry which is preliminary data.</text>
</comment>
<dbReference type="RefSeq" id="WP_188417024.1">
    <property type="nucleotide sequence ID" value="NZ_BMDO01000006.1"/>
</dbReference>
<keyword evidence="3" id="KW-1185">Reference proteome</keyword>
<feature type="transmembrane region" description="Helical" evidence="1">
    <location>
        <begin position="193"/>
        <end position="216"/>
    </location>
</feature>
<reference evidence="2" key="1">
    <citation type="journal article" date="2014" name="Int. J. Syst. Evol. Microbiol.">
        <title>Complete genome sequence of Corynebacterium casei LMG S-19264T (=DSM 44701T), isolated from a smear-ripened cheese.</title>
        <authorList>
            <consortium name="US DOE Joint Genome Institute (JGI-PGF)"/>
            <person name="Walter F."/>
            <person name="Albersmeier A."/>
            <person name="Kalinowski J."/>
            <person name="Ruckert C."/>
        </authorList>
    </citation>
    <scope>NUCLEOTIDE SEQUENCE</scope>
    <source>
        <strain evidence="2">CCM 8711</strain>
    </source>
</reference>
<keyword evidence="1" id="KW-1133">Transmembrane helix</keyword>
<feature type="transmembrane region" description="Helical" evidence="1">
    <location>
        <begin position="70"/>
        <end position="90"/>
    </location>
</feature>
<keyword evidence="1" id="KW-0472">Membrane</keyword>
<feature type="transmembrane region" description="Helical" evidence="1">
    <location>
        <begin position="153"/>
        <end position="172"/>
    </location>
</feature>
<gene>
    <name evidence="2" type="ORF">GCM10011425_23840</name>
</gene>